<name>A0A6A5KW02_9PLEO</name>
<evidence type="ECO:0000313" key="2">
    <source>
        <dbReference type="EMBL" id="KAF1839551.1"/>
    </source>
</evidence>
<accession>A0A6A5KW02</accession>
<dbReference type="PANTHER" id="PTHR28155">
    <property type="entry name" value="ACR243WP"/>
    <property type="match status" value="1"/>
</dbReference>
<evidence type="ECO:0000313" key="3">
    <source>
        <dbReference type="Proteomes" id="UP000800040"/>
    </source>
</evidence>
<evidence type="ECO:0000256" key="1">
    <source>
        <dbReference type="SAM" id="MobiDB-lite"/>
    </source>
</evidence>
<dbReference type="OrthoDB" id="76224at2759"/>
<evidence type="ECO:0008006" key="4">
    <source>
        <dbReference type="Google" id="ProtNLM"/>
    </source>
</evidence>
<keyword evidence="3" id="KW-1185">Reference proteome</keyword>
<feature type="compositionally biased region" description="Low complexity" evidence="1">
    <location>
        <begin position="137"/>
        <end position="148"/>
    </location>
</feature>
<gene>
    <name evidence="2" type="ORF">BDW02DRAFT_563606</name>
</gene>
<feature type="region of interest" description="Disordered" evidence="1">
    <location>
        <begin position="1"/>
        <end position="174"/>
    </location>
</feature>
<feature type="compositionally biased region" description="Low complexity" evidence="1">
    <location>
        <begin position="80"/>
        <end position="91"/>
    </location>
</feature>
<dbReference type="GO" id="GO:0006360">
    <property type="term" value="P:transcription by RNA polymerase I"/>
    <property type="evidence" value="ECO:0007669"/>
    <property type="project" value="InterPro"/>
</dbReference>
<dbReference type="InterPro" id="IPR053263">
    <property type="entry name" value="Euk_RPA34_RNAP_subunit"/>
</dbReference>
<dbReference type="AlphaFoldDB" id="A0A6A5KW02"/>
<proteinExistence type="predicted"/>
<protein>
    <recommendedName>
        <fullName evidence="4">DNA-directed RNA polymerase I subunit RPA34.5</fullName>
    </recommendedName>
</protein>
<dbReference type="Proteomes" id="UP000800040">
    <property type="component" value="Unassembled WGS sequence"/>
</dbReference>
<dbReference type="InterPro" id="IPR013240">
    <property type="entry name" value="DNA-dir_RNA_pol1_su_RPA34"/>
</dbReference>
<dbReference type="EMBL" id="ML975244">
    <property type="protein sequence ID" value="KAF1839551.1"/>
    <property type="molecule type" value="Genomic_DNA"/>
</dbReference>
<dbReference type="Gene3D" id="6.20.250.70">
    <property type="match status" value="1"/>
</dbReference>
<dbReference type="PANTHER" id="PTHR28155:SF1">
    <property type="entry name" value="DNA-DIRECTED RNA POLYMERASE I SUBUNIT RPA34.5-DOMAIN-CONTAINING PROTEIN"/>
    <property type="match status" value="1"/>
</dbReference>
<reference evidence="2" key="1">
    <citation type="submission" date="2020-01" db="EMBL/GenBank/DDBJ databases">
        <authorList>
            <consortium name="DOE Joint Genome Institute"/>
            <person name="Haridas S."/>
            <person name="Albert R."/>
            <person name="Binder M."/>
            <person name="Bloem J."/>
            <person name="Labutti K."/>
            <person name="Salamov A."/>
            <person name="Andreopoulos B."/>
            <person name="Baker S.E."/>
            <person name="Barry K."/>
            <person name="Bills G."/>
            <person name="Bluhm B.H."/>
            <person name="Cannon C."/>
            <person name="Castanera R."/>
            <person name="Culley D.E."/>
            <person name="Daum C."/>
            <person name="Ezra D."/>
            <person name="Gonzalez J.B."/>
            <person name="Henrissat B."/>
            <person name="Kuo A."/>
            <person name="Liang C."/>
            <person name="Lipzen A."/>
            <person name="Lutzoni F."/>
            <person name="Magnuson J."/>
            <person name="Mondo S."/>
            <person name="Nolan M."/>
            <person name="Ohm R."/>
            <person name="Pangilinan J."/>
            <person name="Park H.-J."/>
            <person name="Ramirez L."/>
            <person name="Alfaro M."/>
            <person name="Sun H."/>
            <person name="Tritt A."/>
            <person name="Yoshinaga Y."/>
            <person name="Zwiers L.-H."/>
            <person name="Turgeon B.G."/>
            <person name="Goodwin S.B."/>
            <person name="Spatafora J.W."/>
            <person name="Crous P.W."/>
            <person name="Grigoriev I.V."/>
        </authorList>
    </citation>
    <scope>NUCLEOTIDE SEQUENCE</scope>
    <source>
        <strain evidence="2">P77</strain>
    </source>
</reference>
<dbReference type="Pfam" id="PF08208">
    <property type="entry name" value="RNA_polI_A34"/>
    <property type="match status" value="1"/>
</dbReference>
<sequence>MNGMKRTAVPLPASKPKPKAKDSPPKAQLSQEFIDSDDDSPSESTAQPKGVAKPKPTMAIHVNGVPRPKPKASKKNGATPQSMSKSISSPKKPAPKQIVTEEQVAELSSSEVTDEDVPARDIQTKLPGNKGRKHVSSDSSSDGSSASSDESDTGHARHPSRKLAQPQEEQAPVQTHAVAFQPTKSYVPPRGFNIVPVNDRTVSKSSGLFDNLQGKQIWHMTIPAGVSVKDLGQLNMDKAMAGKPVLRYKGADYGLFQTEKSEDSTSAVFVPRKDSVEAISTPISQTLRLRTIVQLPQLSSKQADKYTGSEAAGSITRSTIRAPRPQVTGLKMRFLPIGFGGGEGGVLGSSDDETEAPRETAGLGMPDELNLPSRKPKRKHGDVHGMDTSEAPSKKTKKHRDPQEDKRKAEKRARKEKKRAQEAASAKS</sequence>
<organism evidence="2 3">
    <name type="scientific">Decorospora gaudefroyi</name>
    <dbReference type="NCBI Taxonomy" id="184978"/>
    <lineage>
        <taxon>Eukaryota</taxon>
        <taxon>Fungi</taxon>
        <taxon>Dikarya</taxon>
        <taxon>Ascomycota</taxon>
        <taxon>Pezizomycotina</taxon>
        <taxon>Dothideomycetes</taxon>
        <taxon>Pleosporomycetidae</taxon>
        <taxon>Pleosporales</taxon>
        <taxon>Pleosporineae</taxon>
        <taxon>Pleosporaceae</taxon>
        <taxon>Decorospora</taxon>
    </lineage>
</organism>
<feature type="region of interest" description="Disordered" evidence="1">
    <location>
        <begin position="343"/>
        <end position="428"/>
    </location>
</feature>
<feature type="compositionally biased region" description="Basic residues" evidence="1">
    <location>
        <begin position="409"/>
        <end position="418"/>
    </location>
</feature>